<gene>
    <name evidence="5" type="ORF">CJ030_MR8G020783</name>
</gene>
<dbReference type="PROSITE" id="PS51375">
    <property type="entry name" value="PPR"/>
    <property type="match status" value="1"/>
</dbReference>
<organism evidence="5 6">
    <name type="scientific">Morella rubra</name>
    <name type="common">Chinese bayberry</name>
    <dbReference type="NCBI Taxonomy" id="262757"/>
    <lineage>
        <taxon>Eukaryota</taxon>
        <taxon>Viridiplantae</taxon>
        <taxon>Streptophyta</taxon>
        <taxon>Embryophyta</taxon>
        <taxon>Tracheophyta</taxon>
        <taxon>Spermatophyta</taxon>
        <taxon>Magnoliopsida</taxon>
        <taxon>eudicotyledons</taxon>
        <taxon>Gunneridae</taxon>
        <taxon>Pentapetalae</taxon>
        <taxon>rosids</taxon>
        <taxon>fabids</taxon>
        <taxon>Fagales</taxon>
        <taxon>Myricaceae</taxon>
        <taxon>Morella</taxon>
    </lineage>
</organism>
<evidence type="ECO:0008006" key="7">
    <source>
        <dbReference type="Google" id="ProtNLM"/>
    </source>
</evidence>
<dbReference type="PANTHER" id="PTHR45717">
    <property type="entry name" value="OS12G0527900 PROTEIN"/>
    <property type="match status" value="1"/>
</dbReference>
<feature type="region of interest" description="Disordered" evidence="4">
    <location>
        <begin position="25"/>
        <end position="44"/>
    </location>
</feature>
<sequence length="563" mass="64287">MPVATGSEIPCKDYTDLDRQFYWTHTNGAPDRVPPAVNNPPQISRRRLSPLKSLKQPVSMGYGKPIALRRFKHQLGATSQWRAISSSSSPLVQSASGKNDLKSEILRLKSRSCTVTALLQDRANRGHKLSLLELRRISRQLLKFKRYDHALQILKWMENQNCFQMSPADTAVKLELIIKVHGLMEAEDYFMSLPNTALRKAACLPLLHGYVKERDTEKAELLMVKLNALGLSVTPHAFNEMMKLYVATSQCEKVALAIQQMKQNNVPRNVLSYNLWMRACCEVSGVTSAERVYKEMVNDKNVQVGWSTLCTLAEVYIKARLVGKAILVLKNAEKKLSTCNRLGYFFLMTLYVSLNDKEGVMRLWEGSKMVGGRITCANYMCALSCFVKLGDLAEAERIFVEWEFSCRNFDIRVSNVLLGAYMQNGLIDKADSLHLRTLERGGHPNYKTWEILTEGWVKSQNMDKAITAMRKGFAMLKHCDWRPSHDLLLTMAEYFERQGNLKDANWFIRHIHRFGLASLPLYKSLLRMHLCAKRPASEVLKMMEKDKFQMDNETLALVQAFNV</sequence>
<evidence type="ECO:0000256" key="3">
    <source>
        <dbReference type="PROSITE-ProRule" id="PRU00708"/>
    </source>
</evidence>
<evidence type="ECO:0000256" key="1">
    <source>
        <dbReference type="ARBA" id="ARBA00007626"/>
    </source>
</evidence>
<dbReference type="AlphaFoldDB" id="A0A6A1UUR1"/>
<comment type="caution">
    <text evidence="5">The sequence shown here is derived from an EMBL/GenBank/DDBJ whole genome shotgun (WGS) entry which is preliminary data.</text>
</comment>
<evidence type="ECO:0000313" key="6">
    <source>
        <dbReference type="Proteomes" id="UP000516437"/>
    </source>
</evidence>
<keyword evidence="2" id="KW-0677">Repeat</keyword>
<evidence type="ECO:0000256" key="2">
    <source>
        <dbReference type="ARBA" id="ARBA00022737"/>
    </source>
</evidence>
<proteinExistence type="inferred from homology"/>
<dbReference type="GO" id="GO:0003729">
    <property type="term" value="F:mRNA binding"/>
    <property type="evidence" value="ECO:0007669"/>
    <property type="project" value="UniProtKB-ARBA"/>
</dbReference>
<dbReference type="InterPro" id="IPR011990">
    <property type="entry name" value="TPR-like_helical_dom_sf"/>
</dbReference>
<evidence type="ECO:0000313" key="5">
    <source>
        <dbReference type="EMBL" id="KAB1203876.1"/>
    </source>
</evidence>
<accession>A0A6A1UUR1</accession>
<reference evidence="5 6" key="1">
    <citation type="journal article" date="2019" name="Plant Biotechnol. J.">
        <title>The red bayberry genome and genetic basis of sex determination.</title>
        <authorList>
            <person name="Jia H.M."/>
            <person name="Jia H.J."/>
            <person name="Cai Q.L."/>
            <person name="Wang Y."/>
            <person name="Zhao H.B."/>
            <person name="Yang W.F."/>
            <person name="Wang G.Y."/>
            <person name="Li Y.H."/>
            <person name="Zhan D.L."/>
            <person name="Shen Y.T."/>
            <person name="Niu Q.F."/>
            <person name="Chang L."/>
            <person name="Qiu J."/>
            <person name="Zhao L."/>
            <person name="Xie H.B."/>
            <person name="Fu W.Y."/>
            <person name="Jin J."/>
            <person name="Li X.W."/>
            <person name="Jiao Y."/>
            <person name="Zhou C.C."/>
            <person name="Tu T."/>
            <person name="Chai C.Y."/>
            <person name="Gao J.L."/>
            <person name="Fan L.J."/>
            <person name="van de Weg E."/>
            <person name="Wang J.Y."/>
            <person name="Gao Z.S."/>
        </authorList>
    </citation>
    <scope>NUCLEOTIDE SEQUENCE [LARGE SCALE GENOMIC DNA]</scope>
    <source>
        <tissue evidence="5">Leaves</tissue>
    </source>
</reference>
<dbReference type="OrthoDB" id="1146105at2759"/>
<comment type="similarity">
    <text evidence="1">Belongs to the PPR family. P subfamily.</text>
</comment>
<protein>
    <recommendedName>
        <fullName evidence="7">Pentatricopeptide repeat-containing protein</fullName>
    </recommendedName>
</protein>
<evidence type="ECO:0000256" key="4">
    <source>
        <dbReference type="SAM" id="MobiDB-lite"/>
    </source>
</evidence>
<dbReference type="InterPro" id="IPR002885">
    <property type="entry name" value="PPR_rpt"/>
</dbReference>
<dbReference type="EMBL" id="RXIC02000026">
    <property type="protein sequence ID" value="KAB1203876.1"/>
    <property type="molecule type" value="Genomic_DNA"/>
</dbReference>
<feature type="repeat" description="PPR" evidence="3">
    <location>
        <begin position="410"/>
        <end position="444"/>
    </location>
</feature>
<dbReference type="PANTHER" id="PTHR45717:SF13">
    <property type="entry name" value="OS02G0796400 PROTEIN"/>
    <property type="match status" value="1"/>
</dbReference>
<name>A0A6A1UUR1_9ROSI</name>
<keyword evidence="6" id="KW-1185">Reference proteome</keyword>
<dbReference type="Gene3D" id="1.25.40.10">
    <property type="entry name" value="Tetratricopeptide repeat domain"/>
    <property type="match status" value="2"/>
</dbReference>
<dbReference type="GO" id="GO:0005739">
    <property type="term" value="C:mitochondrion"/>
    <property type="evidence" value="ECO:0007669"/>
    <property type="project" value="TreeGrafter"/>
</dbReference>
<dbReference type="Pfam" id="PF01535">
    <property type="entry name" value="PPR"/>
    <property type="match status" value="2"/>
</dbReference>
<dbReference type="Proteomes" id="UP000516437">
    <property type="component" value="Chromosome 8"/>
</dbReference>